<evidence type="ECO:0000313" key="5">
    <source>
        <dbReference type="Proteomes" id="UP000608513"/>
    </source>
</evidence>
<dbReference type="GO" id="GO:0005737">
    <property type="term" value="C:cytoplasm"/>
    <property type="evidence" value="ECO:0007669"/>
    <property type="project" value="TreeGrafter"/>
</dbReference>
<reference evidence="4" key="1">
    <citation type="submission" date="2020-08" db="EMBL/GenBank/DDBJ databases">
        <title>Ramlibacter sp. USB13 16S ribosomal RNA gene genome sequencing and assembly.</title>
        <authorList>
            <person name="Kang M."/>
        </authorList>
    </citation>
    <scope>NUCLEOTIDE SEQUENCE</scope>
    <source>
        <strain evidence="4">USB13</strain>
    </source>
</reference>
<dbReference type="InterPro" id="IPR036866">
    <property type="entry name" value="RibonucZ/Hydroxyglut_hydro"/>
</dbReference>
<feature type="signal peptide" evidence="2">
    <location>
        <begin position="1"/>
        <end position="21"/>
    </location>
</feature>
<dbReference type="Gene3D" id="3.60.15.10">
    <property type="entry name" value="Ribonuclease Z/Hydroxyacylglutathione hydrolase-like"/>
    <property type="match status" value="1"/>
</dbReference>
<dbReference type="EMBL" id="JACORT010000005">
    <property type="protein sequence ID" value="MBC5784152.1"/>
    <property type="molecule type" value="Genomic_DNA"/>
</dbReference>
<evidence type="ECO:0000256" key="1">
    <source>
        <dbReference type="SAM" id="MobiDB-lite"/>
    </source>
</evidence>
<keyword evidence="2" id="KW-0732">Signal</keyword>
<feature type="chain" id="PRO_5037725091" evidence="2">
    <location>
        <begin position="22"/>
        <end position="378"/>
    </location>
</feature>
<evidence type="ECO:0000313" key="4">
    <source>
        <dbReference type="EMBL" id="MBC5784152.1"/>
    </source>
</evidence>
<dbReference type="Pfam" id="PF12706">
    <property type="entry name" value="Lactamase_B_2"/>
    <property type="match status" value="1"/>
</dbReference>
<keyword evidence="5" id="KW-1185">Reference proteome</keyword>
<dbReference type="SUPFAM" id="SSF56281">
    <property type="entry name" value="Metallo-hydrolase/oxidoreductase"/>
    <property type="match status" value="1"/>
</dbReference>
<name>A0A923SFP3_9BURK</name>
<evidence type="ECO:0000259" key="3">
    <source>
        <dbReference type="Pfam" id="PF12706"/>
    </source>
</evidence>
<dbReference type="PROSITE" id="PS51257">
    <property type="entry name" value="PROKAR_LIPOPROTEIN"/>
    <property type="match status" value="1"/>
</dbReference>
<protein>
    <submittedName>
        <fullName evidence="4">MBL fold metallo-hydrolase</fullName>
    </submittedName>
</protein>
<accession>A0A923SFP3</accession>
<gene>
    <name evidence="4" type="ORF">H8N03_14460</name>
</gene>
<proteinExistence type="predicted"/>
<dbReference type="InterPro" id="IPR001279">
    <property type="entry name" value="Metallo-B-lactamas"/>
</dbReference>
<sequence length="378" mass="41191">MAVRHACVAAALLACALAAQANHGDEAAKPHHTAEGFRNPNGAQTTKPLSALLRWKLDAWRDDLPPPAQEATPVVTPQLGALRANTDPVRRVGTRAAHPSLPSATWIGHATVLMQSGGLNVLTDPVFSERASPVSFAGPTRAQPPGIALADLPAIDVVLISHNHYDHLDEDSVRRLDARAQGRTLFLVPLGLKEWFAGVGIRNVLELDWWDVHRHEGVDFQLVPVQHWSARGLGDRNHTLWGGWAVFAPDLRWYFSGDTGYSNSFRETREKLAGRVRDGALFDLALLAIGAYEPRWFMAAQHMNPAEAVQAHKDLGARRSLGIHWGTFSLTDEALDQPPRDLAAARMQQGVTAEDFFLLPIGGTWWPAGPPATGAAKQ</sequence>
<feature type="domain" description="Metallo-beta-lactamase" evidence="3">
    <location>
        <begin position="120"/>
        <end position="325"/>
    </location>
</feature>
<comment type="caution">
    <text evidence="4">The sequence shown here is derived from an EMBL/GenBank/DDBJ whole genome shotgun (WGS) entry which is preliminary data.</text>
</comment>
<dbReference type="PANTHER" id="PTHR15032">
    <property type="entry name" value="N-ACYL-PHOSPHATIDYLETHANOLAMINE-HYDROLYZING PHOSPHOLIPASE D"/>
    <property type="match status" value="1"/>
</dbReference>
<organism evidence="4 5">
    <name type="scientific">Ramlibacter cellulosilyticus</name>
    <dbReference type="NCBI Taxonomy" id="2764187"/>
    <lineage>
        <taxon>Bacteria</taxon>
        <taxon>Pseudomonadati</taxon>
        <taxon>Pseudomonadota</taxon>
        <taxon>Betaproteobacteria</taxon>
        <taxon>Burkholderiales</taxon>
        <taxon>Comamonadaceae</taxon>
        <taxon>Ramlibacter</taxon>
    </lineage>
</organism>
<dbReference type="PANTHER" id="PTHR15032:SF4">
    <property type="entry name" value="N-ACYL-PHOSPHATIDYLETHANOLAMINE-HYDROLYZING PHOSPHOLIPASE D"/>
    <property type="match status" value="1"/>
</dbReference>
<feature type="region of interest" description="Disordered" evidence="1">
    <location>
        <begin position="26"/>
        <end position="45"/>
    </location>
</feature>
<dbReference type="InterPro" id="IPR024884">
    <property type="entry name" value="NAPE-PLD"/>
</dbReference>
<dbReference type="AlphaFoldDB" id="A0A923SFP3"/>
<dbReference type="GO" id="GO:0008270">
    <property type="term" value="F:zinc ion binding"/>
    <property type="evidence" value="ECO:0007669"/>
    <property type="project" value="InterPro"/>
</dbReference>
<dbReference type="PIRSF" id="PIRSF038896">
    <property type="entry name" value="NAPE-PLD"/>
    <property type="match status" value="1"/>
</dbReference>
<dbReference type="Proteomes" id="UP000608513">
    <property type="component" value="Unassembled WGS sequence"/>
</dbReference>
<feature type="compositionally biased region" description="Basic and acidic residues" evidence="1">
    <location>
        <begin position="26"/>
        <end position="35"/>
    </location>
</feature>
<dbReference type="GO" id="GO:0070290">
    <property type="term" value="F:N-acylphosphatidylethanolamine-specific phospholipase D activity"/>
    <property type="evidence" value="ECO:0007669"/>
    <property type="project" value="InterPro"/>
</dbReference>
<evidence type="ECO:0000256" key="2">
    <source>
        <dbReference type="SAM" id="SignalP"/>
    </source>
</evidence>